<feature type="coiled-coil region" evidence="1">
    <location>
        <begin position="205"/>
        <end position="267"/>
    </location>
</feature>
<gene>
    <name evidence="2" type="ORF">H7R39_07840</name>
</gene>
<proteinExistence type="predicted"/>
<organism evidence="2 3">
    <name type="scientific">Campylobacter massiliensis</name>
    <dbReference type="NCBI Taxonomy" id="2762557"/>
    <lineage>
        <taxon>Bacteria</taxon>
        <taxon>Pseudomonadati</taxon>
        <taxon>Campylobacterota</taxon>
        <taxon>Epsilonproteobacteria</taxon>
        <taxon>Campylobacterales</taxon>
        <taxon>Campylobacteraceae</taxon>
        <taxon>Campylobacter</taxon>
    </lineage>
</organism>
<dbReference type="InterPro" id="IPR001668">
    <property type="entry name" value="Mob_Pre"/>
</dbReference>
<dbReference type="EMBL" id="JACLZK010000002">
    <property type="protein sequence ID" value="MBC2883165.1"/>
    <property type="molecule type" value="Genomic_DNA"/>
</dbReference>
<protein>
    <submittedName>
        <fullName evidence="2">Mobilization protein</fullName>
    </submittedName>
</protein>
<sequence length="506" mass="56953">MDNNAKSSFNIDFTKSGSFWHNFRRGFLAKDIRPDLSFQNEYTCSFEEARRLAKQMKIDADIAYLRRRGQKPRYDPEKIYWSAEVNAREWHTVEDLKRAAAVIEKEMGYRLIYGCLHKDEGHLNDAGKWVMNCHFHLEFISLDENGISQHRKTFNPSLMSKIQTKIAAVLGMERGQSKEITGREHLTPRQYKQAVKLQEPLKQELKLAKADLADAKKTIKELEKALKEANLAARADLQEQGASRGDYAALEAENRKLKDDLAELKKMPDLDNLEDFSKIFKEKIERLRRHPKLDDEVEKVVSGSLRSTLLGDFKKEDVLAYIADAVATKQAAINTIKEAQVTLKEVAVKKEISVKAQLMAVRENKTLGGFLGAVGRSDADVAVLRREKAELVDTVDQLQKQNKALQKTLKATSEIVVQKDAQIAELQKNQEGLKLANDSFCLGQASMLAELVSSGKLCIEPKGQSLLAGLNDYMGGGYSTDYFAGIKSGLLSYTLRVNQPENGLKL</sequence>
<feature type="coiled-coil region" evidence="1">
    <location>
        <begin position="381"/>
        <end position="415"/>
    </location>
</feature>
<dbReference type="RefSeq" id="WP_185898725.1">
    <property type="nucleotide sequence ID" value="NZ_JACLZK010000002.1"/>
</dbReference>
<comment type="caution">
    <text evidence="2">The sequence shown here is derived from an EMBL/GenBank/DDBJ whole genome shotgun (WGS) entry which is preliminary data.</text>
</comment>
<dbReference type="Pfam" id="PF01076">
    <property type="entry name" value="Mob_Pre"/>
    <property type="match status" value="1"/>
</dbReference>
<evidence type="ECO:0000256" key="1">
    <source>
        <dbReference type="SAM" id="Coils"/>
    </source>
</evidence>
<name>A0A842J9D8_9BACT</name>
<dbReference type="Gene3D" id="3.30.930.30">
    <property type="match status" value="1"/>
</dbReference>
<evidence type="ECO:0000313" key="2">
    <source>
        <dbReference type="EMBL" id="MBC2883165.1"/>
    </source>
</evidence>
<keyword evidence="1" id="KW-0175">Coiled coil</keyword>
<evidence type="ECO:0000313" key="3">
    <source>
        <dbReference type="Proteomes" id="UP000552683"/>
    </source>
</evidence>
<dbReference type="GO" id="GO:0006310">
    <property type="term" value="P:DNA recombination"/>
    <property type="evidence" value="ECO:0007669"/>
    <property type="project" value="InterPro"/>
</dbReference>
<dbReference type="GO" id="GO:0003677">
    <property type="term" value="F:DNA binding"/>
    <property type="evidence" value="ECO:0007669"/>
    <property type="project" value="InterPro"/>
</dbReference>
<dbReference type="Proteomes" id="UP000552683">
    <property type="component" value="Unassembled WGS sequence"/>
</dbReference>
<keyword evidence="3" id="KW-1185">Reference proteome</keyword>
<reference evidence="2 3" key="1">
    <citation type="submission" date="2020-08" db="EMBL/GenBank/DDBJ databases">
        <title>Complete genome and description of Campylobacter massiliensis Marseille-Q3452 sp. nov.</title>
        <authorList>
            <person name="Antezack A."/>
        </authorList>
    </citation>
    <scope>NUCLEOTIDE SEQUENCE [LARGE SCALE GENOMIC DNA]</scope>
    <source>
        <strain evidence="2 3">Marseille-Q3452</strain>
    </source>
</reference>
<dbReference type="AlphaFoldDB" id="A0A842J9D8"/>
<accession>A0A842J9D8</accession>